<feature type="domain" description="AB hydrolase-1" evidence="1">
    <location>
        <begin position="52"/>
        <end position="286"/>
    </location>
</feature>
<dbReference type="PANTHER" id="PTHR43689:SF8">
    <property type="entry name" value="ALPHA_BETA-HYDROLASES SUPERFAMILY PROTEIN"/>
    <property type="match status" value="1"/>
</dbReference>
<evidence type="ECO:0000313" key="2">
    <source>
        <dbReference type="EMBL" id="OJJ25241.1"/>
    </source>
</evidence>
<dbReference type="GO" id="GO:0016787">
    <property type="term" value="F:hydrolase activity"/>
    <property type="evidence" value="ECO:0007669"/>
    <property type="project" value="UniProtKB-KW"/>
</dbReference>
<proteinExistence type="predicted"/>
<keyword evidence="3" id="KW-1185">Reference proteome</keyword>
<reference evidence="2" key="1">
    <citation type="submission" date="2016-10" db="EMBL/GenBank/DDBJ databases">
        <title>CRISPR-Cas defence system in Roseofilum reptotaenium: evidence of a bacteriophage-cyanobacterium arms race in the coral black band disease.</title>
        <authorList>
            <person name="Buerger P."/>
            <person name="Wood-Charlson E.M."/>
            <person name="Weynberg K.D."/>
            <person name="Willis B."/>
            <person name="Van Oppen M.J."/>
        </authorList>
    </citation>
    <scope>NUCLEOTIDE SEQUENCE [LARGE SCALE GENOMIC DNA]</scope>
    <source>
        <strain evidence="2">AO1-A</strain>
    </source>
</reference>
<gene>
    <name evidence="2" type="ORF">BI308_12205</name>
</gene>
<dbReference type="SUPFAM" id="SSF53474">
    <property type="entry name" value="alpha/beta-Hydrolases"/>
    <property type="match status" value="1"/>
</dbReference>
<sequence length="300" mass="33391">MNPIVASELNTFTEETSIRTIQALQEEAIATPLSPEPIVTSYLHQGNGGTPIVLLPGFDSSVLEFRRLYPLLADRQETWAIDLFGFGFTERRPNLPVNPEAIKVHLHSVWQTLIQEPVILVGVSMGGATAIDFSLSYPEAVEQLVLIDSAGFANGQAITAQWLKPLVYGAAKFLRQSWVRQSVAVQAYYDRKWASVDARLCGALHLKMPYWTEAMVSFTLSGGYNNMADKVRKVTHPTLILWGEGDRILGTADVPKFQNAIPHAKVIWIEQSGHTPHLEQPQKTAQLILEHCSQPSLRLR</sequence>
<evidence type="ECO:0000259" key="1">
    <source>
        <dbReference type="Pfam" id="PF12697"/>
    </source>
</evidence>
<comment type="caution">
    <text evidence="2">The sequence shown here is derived from an EMBL/GenBank/DDBJ whole genome shotgun (WGS) entry which is preliminary data.</text>
</comment>
<dbReference type="InterPro" id="IPR029058">
    <property type="entry name" value="AB_hydrolase_fold"/>
</dbReference>
<dbReference type="EMBL" id="MLAW01000019">
    <property type="protein sequence ID" value="OJJ25241.1"/>
    <property type="molecule type" value="Genomic_DNA"/>
</dbReference>
<dbReference type="PANTHER" id="PTHR43689">
    <property type="entry name" value="HYDROLASE"/>
    <property type="match status" value="1"/>
</dbReference>
<keyword evidence="2" id="KW-0378">Hydrolase</keyword>
<accession>A0A1L9QRD6</accession>
<dbReference type="AlphaFoldDB" id="A0A1L9QRD6"/>
<dbReference type="Gene3D" id="3.40.50.1820">
    <property type="entry name" value="alpha/beta hydrolase"/>
    <property type="match status" value="1"/>
</dbReference>
<dbReference type="Proteomes" id="UP000183940">
    <property type="component" value="Unassembled WGS sequence"/>
</dbReference>
<dbReference type="STRING" id="1925591.BI308_12205"/>
<protein>
    <submittedName>
        <fullName evidence="2">2-hydroxy-6-oxohepta-2,4-dienoate hydrolase</fullName>
    </submittedName>
</protein>
<organism evidence="2 3">
    <name type="scientific">Roseofilum reptotaenium AO1-A</name>
    <dbReference type="NCBI Taxonomy" id="1925591"/>
    <lineage>
        <taxon>Bacteria</taxon>
        <taxon>Bacillati</taxon>
        <taxon>Cyanobacteriota</taxon>
        <taxon>Cyanophyceae</taxon>
        <taxon>Desertifilales</taxon>
        <taxon>Desertifilaceae</taxon>
        <taxon>Roseofilum</taxon>
    </lineage>
</organism>
<dbReference type="Pfam" id="PF12697">
    <property type="entry name" value="Abhydrolase_6"/>
    <property type="match status" value="1"/>
</dbReference>
<dbReference type="PRINTS" id="PR00111">
    <property type="entry name" value="ABHYDROLASE"/>
</dbReference>
<name>A0A1L9QRD6_9CYAN</name>
<evidence type="ECO:0000313" key="3">
    <source>
        <dbReference type="Proteomes" id="UP000183940"/>
    </source>
</evidence>
<dbReference type="InterPro" id="IPR000073">
    <property type="entry name" value="AB_hydrolase_1"/>
</dbReference>